<comment type="caution">
    <text evidence="3">The sequence shown here is derived from an EMBL/GenBank/DDBJ whole genome shotgun (WGS) entry which is preliminary data.</text>
</comment>
<dbReference type="RefSeq" id="WP_283891924.1">
    <property type="nucleotide sequence ID" value="NZ_JARWAF010000002.1"/>
</dbReference>
<name>A0ABT7D2J3_9ACTN</name>
<gene>
    <name evidence="3" type="ORF">P5W92_06295</name>
</gene>
<dbReference type="Proteomes" id="UP001237194">
    <property type="component" value="Unassembled WGS sequence"/>
</dbReference>
<evidence type="ECO:0000256" key="2">
    <source>
        <dbReference type="SAM" id="Phobius"/>
    </source>
</evidence>
<sequence>MNTDRSAHPAEWRETEGLLPPAERDLPVDRHEFHKERLMALIHDESRTTVSGTPARPREQRSWFRRPLVVAPLAAFALAGVIVGGVALSGQGEDGSGTATGPLLTTDIGTASTAGTGDLLDRISLAAASKPVQGPRAGQFTYVESVTADTYVRTEDDKSTVVSEEPHRRQVWLSPDGSEGWLIEPGNSPEGGMTLDSSEEMSAAWDVLAKLPKDPDALLKKLYADSEGEGNSPDQAAFSRIGELLSDSVPPSGLEAALYKAAAKIPGVVQVDKATDAKGRQGVAVARMDKVSGEREEWIFEKNSLDFLGTRTIQAAEGRNANAEDRLIKTGTVLYTSAVTSRAVVDGIKQTPERAS</sequence>
<dbReference type="InterPro" id="IPR047789">
    <property type="entry name" value="CU044_5270-like"/>
</dbReference>
<keyword evidence="2" id="KW-1133">Transmembrane helix</keyword>
<feature type="region of interest" description="Disordered" evidence="1">
    <location>
        <begin position="1"/>
        <end position="23"/>
    </location>
</feature>
<evidence type="ECO:0000313" key="3">
    <source>
        <dbReference type="EMBL" id="MDJ1640020.1"/>
    </source>
</evidence>
<reference evidence="3 4" key="1">
    <citation type="submission" date="2023-04" db="EMBL/GenBank/DDBJ databases">
        <title>A novel species of the genus Streptomyces: Streptomyces pakalii sp. nov. isolated from a Mexican soil jungle.</title>
        <authorList>
            <person name="Chavez-Hernandez M.A."/>
            <person name="Ortiz-Alvarez J."/>
            <person name="Villa-Tanaca L."/>
            <person name="Hernandez-Rodriguez C."/>
        </authorList>
    </citation>
    <scope>NUCLEOTIDE SEQUENCE [LARGE SCALE GENOMIC DNA]</scope>
    <source>
        <strain evidence="3 4">ENCB-J15</strain>
    </source>
</reference>
<dbReference type="NCBIfam" id="NF038083">
    <property type="entry name" value="CU044_5270_fam"/>
    <property type="match status" value="1"/>
</dbReference>
<accession>A0ABT7D2J3</accession>
<evidence type="ECO:0000256" key="1">
    <source>
        <dbReference type="SAM" id="MobiDB-lite"/>
    </source>
</evidence>
<organism evidence="3 4">
    <name type="scientific">Streptomyces pakalii</name>
    <dbReference type="NCBI Taxonomy" id="3036494"/>
    <lineage>
        <taxon>Bacteria</taxon>
        <taxon>Bacillati</taxon>
        <taxon>Actinomycetota</taxon>
        <taxon>Actinomycetes</taxon>
        <taxon>Kitasatosporales</taxon>
        <taxon>Streptomycetaceae</taxon>
        <taxon>Streptomyces</taxon>
    </lineage>
</organism>
<keyword evidence="2" id="KW-0812">Transmembrane</keyword>
<proteinExistence type="predicted"/>
<keyword evidence="2" id="KW-0472">Membrane</keyword>
<dbReference type="EMBL" id="JARWAF010000002">
    <property type="protein sequence ID" value="MDJ1640020.1"/>
    <property type="molecule type" value="Genomic_DNA"/>
</dbReference>
<keyword evidence="4" id="KW-1185">Reference proteome</keyword>
<feature type="transmembrane region" description="Helical" evidence="2">
    <location>
        <begin position="68"/>
        <end position="88"/>
    </location>
</feature>
<evidence type="ECO:0000313" key="4">
    <source>
        <dbReference type="Proteomes" id="UP001237194"/>
    </source>
</evidence>
<protein>
    <submittedName>
        <fullName evidence="3">CU044_5270 family protein</fullName>
    </submittedName>
</protein>